<keyword evidence="4 5" id="KW-0472">Membrane</keyword>
<proteinExistence type="predicted"/>
<evidence type="ECO:0000256" key="2">
    <source>
        <dbReference type="ARBA" id="ARBA00022692"/>
    </source>
</evidence>
<dbReference type="EMBL" id="JAUEDK010000082">
    <property type="protein sequence ID" value="MDN0077668.1"/>
    <property type="molecule type" value="Genomic_DNA"/>
</dbReference>
<reference evidence="7" key="1">
    <citation type="submission" date="2023-06" db="EMBL/GenBank/DDBJ databases">
        <authorList>
            <person name="Zhang S."/>
        </authorList>
    </citation>
    <scope>NUCLEOTIDE SEQUENCE</scope>
    <source>
        <strain evidence="7">SG2303</strain>
    </source>
</reference>
<keyword evidence="8" id="KW-1185">Reference proteome</keyword>
<organism evidence="7 8">
    <name type="scientific">Crenobacter oryzisoli</name>
    <dbReference type="NCBI Taxonomy" id="3056844"/>
    <lineage>
        <taxon>Bacteria</taxon>
        <taxon>Pseudomonadati</taxon>
        <taxon>Pseudomonadota</taxon>
        <taxon>Betaproteobacteria</taxon>
        <taxon>Neisseriales</taxon>
        <taxon>Neisseriaceae</taxon>
        <taxon>Crenobacter</taxon>
    </lineage>
</organism>
<comment type="subcellular location">
    <subcellularLocation>
        <location evidence="1">Membrane</location>
        <topology evidence="1">Multi-pass membrane protein</topology>
    </subcellularLocation>
</comment>
<keyword evidence="3 5" id="KW-1133">Transmembrane helix</keyword>
<evidence type="ECO:0000256" key="4">
    <source>
        <dbReference type="ARBA" id="ARBA00023136"/>
    </source>
</evidence>
<dbReference type="Pfam" id="PF13515">
    <property type="entry name" value="FUSC_2"/>
    <property type="match status" value="1"/>
</dbReference>
<feature type="transmembrane region" description="Helical" evidence="5">
    <location>
        <begin position="12"/>
        <end position="30"/>
    </location>
</feature>
<dbReference type="Proteomes" id="UP001168540">
    <property type="component" value="Unassembled WGS sequence"/>
</dbReference>
<evidence type="ECO:0000256" key="1">
    <source>
        <dbReference type="ARBA" id="ARBA00004141"/>
    </source>
</evidence>
<evidence type="ECO:0000259" key="6">
    <source>
        <dbReference type="Pfam" id="PF13515"/>
    </source>
</evidence>
<comment type="caution">
    <text evidence="7">The sequence shown here is derived from an EMBL/GenBank/DDBJ whole genome shotgun (WGS) entry which is preliminary data.</text>
</comment>
<sequence length="184" mass="19878">MTFPQFEPSQQSLLYAGKVLIGCMIVWFGLSALGVEDPIWAAITVVIVSEPDFVRAREQVKARVINTLTGCAVSLAGILLLGSSLTSMLISVVVAVLLVTSLKRYPASWKLAPVTVLILMHAAPGTNPAQDLQLALLRAGEIMAGCVIVLGLAALITEIRRRLPQPFEVTAWRSARHRHETEAP</sequence>
<feature type="transmembrane region" description="Helical" evidence="5">
    <location>
        <begin position="107"/>
        <end position="123"/>
    </location>
</feature>
<feature type="transmembrane region" description="Helical" evidence="5">
    <location>
        <begin position="75"/>
        <end position="100"/>
    </location>
</feature>
<gene>
    <name evidence="7" type="ORF">QU481_22895</name>
</gene>
<feature type="domain" description="Integral membrane bound transporter" evidence="6">
    <location>
        <begin position="28"/>
        <end position="150"/>
    </location>
</feature>
<evidence type="ECO:0000256" key="3">
    <source>
        <dbReference type="ARBA" id="ARBA00022989"/>
    </source>
</evidence>
<accession>A0ABT7XV67</accession>
<evidence type="ECO:0000313" key="7">
    <source>
        <dbReference type="EMBL" id="MDN0077668.1"/>
    </source>
</evidence>
<feature type="transmembrane region" description="Helical" evidence="5">
    <location>
        <begin position="135"/>
        <end position="156"/>
    </location>
</feature>
<name>A0ABT7XV67_9NEIS</name>
<keyword evidence="2 5" id="KW-0812">Transmembrane</keyword>
<evidence type="ECO:0000256" key="5">
    <source>
        <dbReference type="SAM" id="Phobius"/>
    </source>
</evidence>
<dbReference type="InterPro" id="IPR049453">
    <property type="entry name" value="Memb_transporter_dom"/>
</dbReference>
<protein>
    <submittedName>
        <fullName evidence="7">FUSC family protein</fullName>
    </submittedName>
</protein>
<evidence type="ECO:0000313" key="8">
    <source>
        <dbReference type="Proteomes" id="UP001168540"/>
    </source>
</evidence>
<dbReference type="RefSeq" id="WP_289832290.1">
    <property type="nucleotide sequence ID" value="NZ_JAUEDK010000082.1"/>
</dbReference>